<dbReference type="Proteomes" id="UP000245870">
    <property type="component" value="Unassembled WGS sequence"/>
</dbReference>
<evidence type="ECO:0000256" key="5">
    <source>
        <dbReference type="SAM" id="Phobius"/>
    </source>
</evidence>
<dbReference type="EMBL" id="QENY01000001">
    <property type="protein sequence ID" value="PVX59236.1"/>
    <property type="molecule type" value="Genomic_DNA"/>
</dbReference>
<evidence type="ECO:0000313" key="6">
    <source>
        <dbReference type="EMBL" id="PVX59236.1"/>
    </source>
</evidence>
<name>A0A2U0UNK6_9BACT</name>
<keyword evidence="2 5" id="KW-0812">Transmembrane</keyword>
<keyword evidence="3 5" id="KW-1133">Transmembrane helix</keyword>
<proteinExistence type="predicted"/>
<accession>A0A2U0UNK6</accession>
<comment type="subcellular location">
    <subcellularLocation>
        <location evidence="1">Membrane</location>
        <topology evidence="1">Single-pass membrane protein</topology>
    </subcellularLocation>
</comment>
<dbReference type="PANTHER" id="PTHR30168">
    <property type="entry name" value="PUTATIVE MEMBRANE PROTEIN YPFJ"/>
    <property type="match status" value="1"/>
</dbReference>
<evidence type="ECO:0000256" key="1">
    <source>
        <dbReference type="ARBA" id="ARBA00004167"/>
    </source>
</evidence>
<protein>
    <recommendedName>
        <fullName evidence="8">Neutral zinc metallopeptidase</fullName>
    </recommendedName>
</protein>
<dbReference type="PANTHER" id="PTHR30168:SF0">
    <property type="entry name" value="INNER MEMBRANE PROTEIN"/>
    <property type="match status" value="1"/>
</dbReference>
<gene>
    <name evidence="6" type="ORF">C7379_1012</name>
</gene>
<evidence type="ECO:0000256" key="2">
    <source>
        <dbReference type="ARBA" id="ARBA00022692"/>
    </source>
</evidence>
<dbReference type="InterPro" id="IPR007343">
    <property type="entry name" value="Uncharacterised_pept_Zn_put"/>
</dbReference>
<keyword evidence="4 5" id="KW-0472">Membrane</keyword>
<reference evidence="6 7" key="1">
    <citation type="submission" date="2018-05" db="EMBL/GenBank/DDBJ databases">
        <title>Genomic Encyclopedia of Type Strains, Phase IV (KMG-IV): sequencing the most valuable type-strain genomes for metagenomic binning, comparative biology and taxonomic classification.</title>
        <authorList>
            <person name="Goeker M."/>
        </authorList>
    </citation>
    <scope>NUCLEOTIDE SEQUENCE [LARGE SCALE GENOMIC DNA]</scope>
    <source>
        <strain evidence="6 7">DSM 100333</strain>
    </source>
</reference>
<dbReference type="Pfam" id="PF04228">
    <property type="entry name" value="Zn_peptidase"/>
    <property type="match status" value="1"/>
</dbReference>
<evidence type="ECO:0008006" key="8">
    <source>
        <dbReference type="Google" id="ProtNLM"/>
    </source>
</evidence>
<feature type="transmembrane region" description="Helical" evidence="5">
    <location>
        <begin position="21"/>
        <end position="41"/>
    </location>
</feature>
<evidence type="ECO:0000256" key="4">
    <source>
        <dbReference type="ARBA" id="ARBA00023136"/>
    </source>
</evidence>
<keyword evidence="7" id="KW-1185">Reference proteome</keyword>
<evidence type="ECO:0000256" key="3">
    <source>
        <dbReference type="ARBA" id="ARBA00022989"/>
    </source>
</evidence>
<sequence length="288" mass="31742">MRLSGRRESNNVEDRRGISGTAKASIGGISGVIVIALFTLLSGGNLGDVVNNVFQSGSISEETLSNDGRGQREFTEEEQKLAKFSRQILAGTEDVWTQQFKKMGRKYTVPTLVLFSGSVNSACGGATAAVGPFYCSADQKLYLDLSFLMDMKSKLGADGDFAYAYVIAHEVGHHVEYLLGTLGQAHEQMSMMNTVDANKVSVKLELLADYYAGVWAHYDNKWFNSIEDGDIEEALRCAEVIGDNYLQEKARGYSQPESFTHGTSAQRMKWFKLGLETGDMTRTTFDEI</sequence>
<dbReference type="AlphaFoldDB" id="A0A2U0UNK6"/>
<comment type="caution">
    <text evidence="6">The sequence shown here is derived from an EMBL/GenBank/DDBJ whole genome shotgun (WGS) entry which is preliminary data.</text>
</comment>
<evidence type="ECO:0000313" key="7">
    <source>
        <dbReference type="Proteomes" id="UP000245870"/>
    </source>
</evidence>
<dbReference type="RefSeq" id="WP_116615418.1">
    <property type="nucleotide sequence ID" value="NZ_QENY01000001.1"/>
</dbReference>
<dbReference type="GO" id="GO:0016020">
    <property type="term" value="C:membrane"/>
    <property type="evidence" value="ECO:0007669"/>
    <property type="project" value="UniProtKB-SubCell"/>
</dbReference>
<dbReference type="OrthoDB" id="9774900at2"/>
<organism evidence="6 7">
    <name type="scientific">Hallella colorans</name>
    <dbReference type="NCBI Taxonomy" id="1703337"/>
    <lineage>
        <taxon>Bacteria</taxon>
        <taxon>Pseudomonadati</taxon>
        <taxon>Bacteroidota</taxon>
        <taxon>Bacteroidia</taxon>
        <taxon>Bacteroidales</taxon>
        <taxon>Prevotellaceae</taxon>
        <taxon>Hallella</taxon>
    </lineage>
</organism>